<keyword evidence="1" id="KW-0812">Transmembrane</keyword>
<dbReference type="Pfam" id="PF11377">
    <property type="entry name" value="DUF3180"/>
    <property type="match status" value="1"/>
</dbReference>
<reference evidence="2 3" key="1">
    <citation type="submission" date="2018-03" db="EMBL/GenBank/DDBJ databases">
        <title>Genomic Encyclopedia of Type Strains, Phase III (KMG-III): the genomes of soil and plant-associated and newly described type strains.</title>
        <authorList>
            <person name="Whitman W."/>
        </authorList>
    </citation>
    <scope>NUCLEOTIDE SEQUENCE [LARGE SCALE GENOMIC DNA]</scope>
    <source>
        <strain evidence="2 3">CGMCC 1.12484</strain>
    </source>
</reference>
<dbReference type="EMBL" id="PVTL01000006">
    <property type="protein sequence ID" value="PRY67433.1"/>
    <property type="molecule type" value="Genomic_DNA"/>
</dbReference>
<sequence>MKRTRPLPLVLFAAVGGAAVWLLEIALLAAGRPAAVPPTTLALALAVIGILDLALAIPIRRAVRDRARSRIDPFYATRVAVLAKASSLAGSLAVGVGAGILIFLLTRSVLAVGSVLMAVATVVGAIVLLVAGLIAEHLCSIPPDEDDHLDNGTVVVRPH</sequence>
<accession>A0A2T0VBD0</accession>
<feature type="transmembrane region" description="Helical" evidence="1">
    <location>
        <begin position="7"/>
        <end position="29"/>
    </location>
</feature>
<dbReference type="RefSeq" id="WP_106213034.1">
    <property type="nucleotide sequence ID" value="NZ_PVTL01000006.1"/>
</dbReference>
<organism evidence="2 3">
    <name type="scientific">Glaciihabitans tibetensis</name>
    <dbReference type="NCBI Taxonomy" id="1266600"/>
    <lineage>
        <taxon>Bacteria</taxon>
        <taxon>Bacillati</taxon>
        <taxon>Actinomycetota</taxon>
        <taxon>Actinomycetes</taxon>
        <taxon>Micrococcales</taxon>
        <taxon>Microbacteriaceae</taxon>
        <taxon>Glaciihabitans</taxon>
    </lineage>
</organism>
<dbReference type="AlphaFoldDB" id="A0A2T0VBD0"/>
<keyword evidence="3" id="KW-1185">Reference proteome</keyword>
<dbReference type="Proteomes" id="UP000237983">
    <property type="component" value="Unassembled WGS sequence"/>
</dbReference>
<proteinExistence type="predicted"/>
<keyword evidence="1" id="KW-1133">Transmembrane helix</keyword>
<evidence type="ECO:0000313" key="2">
    <source>
        <dbReference type="EMBL" id="PRY67433.1"/>
    </source>
</evidence>
<gene>
    <name evidence="2" type="ORF">B0I08_10639</name>
</gene>
<name>A0A2T0VBD0_9MICO</name>
<dbReference type="InterPro" id="IPR021517">
    <property type="entry name" value="DUF3180"/>
</dbReference>
<evidence type="ECO:0000256" key="1">
    <source>
        <dbReference type="SAM" id="Phobius"/>
    </source>
</evidence>
<protein>
    <submittedName>
        <fullName evidence="2">Uncharacterized protein DUF3180</fullName>
    </submittedName>
</protein>
<feature type="transmembrane region" description="Helical" evidence="1">
    <location>
        <begin position="41"/>
        <end position="59"/>
    </location>
</feature>
<feature type="transmembrane region" description="Helical" evidence="1">
    <location>
        <begin position="111"/>
        <end position="135"/>
    </location>
</feature>
<comment type="caution">
    <text evidence="2">The sequence shown here is derived from an EMBL/GenBank/DDBJ whole genome shotgun (WGS) entry which is preliminary data.</text>
</comment>
<keyword evidence="1" id="KW-0472">Membrane</keyword>
<evidence type="ECO:0000313" key="3">
    <source>
        <dbReference type="Proteomes" id="UP000237983"/>
    </source>
</evidence>
<feature type="transmembrane region" description="Helical" evidence="1">
    <location>
        <begin position="79"/>
        <end position="105"/>
    </location>
</feature>